<comment type="caution">
    <text evidence="1">The sequence shown here is derived from an EMBL/GenBank/DDBJ whole genome shotgun (WGS) entry which is preliminary data.</text>
</comment>
<evidence type="ECO:0000313" key="2">
    <source>
        <dbReference type="Proteomes" id="UP000032458"/>
    </source>
</evidence>
<name>A0A0D7CHF5_9ACTN</name>
<dbReference type="RefSeq" id="WP_030064100.1">
    <property type="nucleotide sequence ID" value="NZ_JRKI01000033.1"/>
</dbReference>
<proteinExistence type="predicted"/>
<gene>
    <name evidence="1" type="ORF">SNA_25845</name>
</gene>
<reference evidence="1 2" key="1">
    <citation type="submission" date="2014-09" db="EMBL/GenBank/DDBJ databases">
        <title>Draft genome sequence of Streptomyces natalensis ATCC 27448, producer of the antifungal pimaricin.</title>
        <authorList>
            <person name="Mendes M.V."/>
            <person name="Beites T."/>
            <person name="Pires S."/>
            <person name="Santos C.L."/>
            <person name="Moradas-Ferreira P."/>
        </authorList>
    </citation>
    <scope>NUCLEOTIDE SEQUENCE [LARGE SCALE GENOMIC DNA]</scope>
    <source>
        <strain evidence="1 2">ATCC 27448</strain>
    </source>
</reference>
<sequence length="155" mass="17447">MKLKLLEPVVPVGDLESAAYLLAWDEVKAKYRSGIEREVHASIELSRAGFVVYFTQLGAVDASFSVPLSRELVEAFARARMEADRKIEHPTGVGLLRLTALLLPGSERADWLEEQRGYLADLPTRRACWGWIIAQLLAMPRYAYTVRTGRERESA</sequence>
<dbReference type="PATRIC" id="fig|1240678.4.peg.5505"/>
<dbReference type="AlphaFoldDB" id="A0A0D7CHF5"/>
<accession>A0A0D7CHF5</accession>
<organism evidence="1 2">
    <name type="scientific">Streptomyces natalensis ATCC 27448</name>
    <dbReference type="NCBI Taxonomy" id="1240678"/>
    <lineage>
        <taxon>Bacteria</taxon>
        <taxon>Bacillati</taxon>
        <taxon>Actinomycetota</taxon>
        <taxon>Actinomycetes</taxon>
        <taxon>Kitasatosporales</taxon>
        <taxon>Streptomycetaceae</taxon>
        <taxon>Streptomyces</taxon>
    </lineage>
</organism>
<dbReference type="EMBL" id="JRKI01000033">
    <property type="protein sequence ID" value="KIZ15643.1"/>
    <property type="molecule type" value="Genomic_DNA"/>
</dbReference>
<evidence type="ECO:0000313" key="1">
    <source>
        <dbReference type="EMBL" id="KIZ15643.1"/>
    </source>
</evidence>
<keyword evidence="2" id="KW-1185">Reference proteome</keyword>
<dbReference type="Proteomes" id="UP000032458">
    <property type="component" value="Unassembled WGS sequence"/>
</dbReference>
<protein>
    <submittedName>
        <fullName evidence="1">Uncharacterized protein</fullName>
    </submittedName>
</protein>